<comment type="pathway">
    <text evidence="18">Bacterial outer membrane biogenesis; LPS lipid A biosynthesis.</text>
</comment>
<keyword evidence="6 18" id="KW-0548">Nucleotidyltransferase</keyword>
<dbReference type="Gene3D" id="3.90.550.10">
    <property type="entry name" value="Spore Coat Polysaccharide Biosynthesis Protein SpsA, Chain A"/>
    <property type="match status" value="1"/>
</dbReference>
<feature type="binding site" evidence="18">
    <location>
        <position position="234"/>
    </location>
    <ligand>
        <name>UDP-N-acetyl-alpha-D-glucosamine</name>
        <dbReference type="ChEBI" id="CHEBI:57705"/>
    </ligand>
</feature>
<reference evidence="20 21" key="1">
    <citation type="submission" date="2018-12" db="EMBL/GenBank/DDBJ databases">
        <title>The whole draft genome of Aquabacterium sp. SJQ9.</title>
        <authorList>
            <person name="Sun L."/>
            <person name="Gao X."/>
            <person name="Chen W."/>
            <person name="Huang K."/>
        </authorList>
    </citation>
    <scope>NUCLEOTIDE SEQUENCE [LARGE SCALE GENOMIC DNA]</scope>
    <source>
        <strain evidence="20 21">SJQ9</strain>
    </source>
</reference>
<dbReference type="GO" id="GO:0009252">
    <property type="term" value="P:peptidoglycan biosynthetic process"/>
    <property type="evidence" value="ECO:0007669"/>
    <property type="project" value="UniProtKB-UniRule"/>
</dbReference>
<organism evidence="20 21">
    <name type="scientific">Aquabacterium soli</name>
    <dbReference type="NCBI Taxonomy" id="2493092"/>
    <lineage>
        <taxon>Bacteria</taxon>
        <taxon>Pseudomonadati</taxon>
        <taxon>Pseudomonadota</taxon>
        <taxon>Betaproteobacteria</taxon>
        <taxon>Burkholderiales</taxon>
        <taxon>Aquabacterium</taxon>
    </lineage>
</organism>
<dbReference type="UniPathway" id="UPA00973"/>
<keyword evidence="12 18" id="KW-0511">Multifunctional enzyme</keyword>
<evidence type="ECO:0000256" key="14">
    <source>
        <dbReference type="ARBA" id="ARBA00023316"/>
    </source>
</evidence>
<dbReference type="Pfam" id="PF12804">
    <property type="entry name" value="NTP_transf_3"/>
    <property type="match status" value="1"/>
</dbReference>
<evidence type="ECO:0000256" key="17">
    <source>
        <dbReference type="ARBA" id="ARBA00049628"/>
    </source>
</evidence>
<dbReference type="InterPro" id="IPR005882">
    <property type="entry name" value="Bifunctional_GlmU"/>
</dbReference>
<dbReference type="GO" id="GO:0019134">
    <property type="term" value="F:glucosamine-1-phosphate N-acetyltransferase activity"/>
    <property type="evidence" value="ECO:0007669"/>
    <property type="project" value="UniProtKB-UniRule"/>
</dbReference>
<dbReference type="GO" id="GO:0005737">
    <property type="term" value="C:cytoplasm"/>
    <property type="evidence" value="ECO:0007669"/>
    <property type="project" value="UniProtKB-SubCell"/>
</dbReference>
<feature type="binding site" evidence="18">
    <location>
        <position position="344"/>
    </location>
    <ligand>
        <name>UDP-N-acetyl-alpha-D-glucosamine</name>
        <dbReference type="ChEBI" id="CHEBI:57705"/>
    </ligand>
</feature>
<feature type="binding site" evidence="18">
    <location>
        <position position="77"/>
    </location>
    <ligand>
        <name>UDP-N-acetyl-alpha-D-glucosamine</name>
        <dbReference type="ChEBI" id="CHEBI:57705"/>
    </ligand>
</feature>
<gene>
    <name evidence="18 20" type="primary">glmU</name>
    <name evidence="20" type="ORF">EIP75_16630</name>
</gene>
<comment type="caution">
    <text evidence="18">Lacks conserved residue(s) required for the propagation of feature annotation.</text>
</comment>
<dbReference type="InterPro" id="IPR029044">
    <property type="entry name" value="Nucleotide-diphossugar_trans"/>
</dbReference>
<evidence type="ECO:0000313" key="21">
    <source>
        <dbReference type="Proteomes" id="UP000269265"/>
    </source>
</evidence>
<feature type="binding site" evidence="18">
    <location>
        <position position="362"/>
    </location>
    <ligand>
        <name>UDP-N-acetyl-alpha-D-glucosamine</name>
        <dbReference type="ChEBI" id="CHEBI:57705"/>
    </ligand>
</feature>
<evidence type="ECO:0000256" key="8">
    <source>
        <dbReference type="ARBA" id="ARBA00022737"/>
    </source>
</evidence>
<evidence type="ECO:0000256" key="18">
    <source>
        <dbReference type="HAMAP-Rule" id="MF_01631"/>
    </source>
</evidence>
<comment type="pathway">
    <text evidence="18">Nucleotide-sugar biosynthesis; UDP-N-acetyl-alpha-D-glucosamine biosynthesis; N-acetyl-alpha-D-glucosamine 1-phosphate from alpha-D-glucosamine 6-phosphate (route II): step 2/2.</text>
</comment>
<feature type="domain" description="MobA-like NTP transferase" evidence="19">
    <location>
        <begin position="6"/>
        <end position="129"/>
    </location>
</feature>
<name>A0A3R8S0N1_9BURK</name>
<evidence type="ECO:0000256" key="7">
    <source>
        <dbReference type="ARBA" id="ARBA00022723"/>
    </source>
</evidence>
<dbReference type="SUPFAM" id="SSF53448">
    <property type="entry name" value="Nucleotide-diphospho-sugar transferases"/>
    <property type="match status" value="1"/>
</dbReference>
<feature type="binding site" evidence="18">
    <location>
        <position position="416"/>
    </location>
    <ligand>
        <name>acetyl-CoA</name>
        <dbReference type="ChEBI" id="CHEBI:57288"/>
    </ligand>
</feature>
<dbReference type="SUPFAM" id="SSF51161">
    <property type="entry name" value="Trimeric LpxA-like enzymes"/>
    <property type="match status" value="1"/>
</dbReference>
<dbReference type="InterPro" id="IPR001451">
    <property type="entry name" value="Hexapep"/>
</dbReference>
<evidence type="ECO:0000256" key="10">
    <source>
        <dbReference type="ARBA" id="ARBA00022960"/>
    </source>
</evidence>
<dbReference type="UniPathway" id="UPA00113">
    <property type="reaction ID" value="UER00532"/>
</dbReference>
<dbReference type="GO" id="GO:0009245">
    <property type="term" value="P:lipid A biosynthetic process"/>
    <property type="evidence" value="ECO:0007669"/>
    <property type="project" value="UniProtKB-UniRule"/>
</dbReference>
<dbReference type="AlphaFoldDB" id="A0A3R8S0N1"/>
<feature type="region of interest" description="Linker" evidence="18">
    <location>
        <begin position="237"/>
        <end position="257"/>
    </location>
</feature>
<comment type="catalytic activity">
    <reaction evidence="15 18">
        <text>alpha-D-glucosamine 1-phosphate + acetyl-CoA = N-acetyl-alpha-D-glucosamine 1-phosphate + CoA + H(+)</text>
        <dbReference type="Rhea" id="RHEA:13725"/>
        <dbReference type="ChEBI" id="CHEBI:15378"/>
        <dbReference type="ChEBI" id="CHEBI:57287"/>
        <dbReference type="ChEBI" id="CHEBI:57288"/>
        <dbReference type="ChEBI" id="CHEBI:57776"/>
        <dbReference type="ChEBI" id="CHEBI:58516"/>
        <dbReference type="EC" id="2.3.1.157"/>
    </reaction>
</comment>
<sequence>MSLSIVIMAAGKGTRMKSSRPKVLHKLAGRPMLSHVIGTTQGLGAQKLIVITGHGADAVEQAMRVAFAQAPLAFARQEPQLGTGHAVQQAVPQLPDEGTTLILNGDVPLIEAATARALVEACGGERLALLTVVLDDPTGYGRIVRDQATEDSQPTVKAIVEHKDASEAQRAIREVYTGMMAAPTRWLKQALAGLRNDNAQGEYYLTDVVASAVADGVPVVAAHPGDETEVLGVNSPAQLADLERRHQRAQAERLMEQGVRLADPARFDLRGTLACGRDVDIDVNCIFEGDVSLGDEVRIGAHCVVRNARIEAGAVIHPFTHIDGDKEGVTVGEGSLIGPFARLRPGAQLGAEVHIGNFVEVKNSTLARGAKANHLAYLGDATVGERVNYGAGSITANYDGANKHRTVIGNDVHVGSNCVLIAPITLGDGATIGGGSTLSKNAPAGQLTVARTKAVSLAGWTRPVKQPK</sequence>
<comment type="subunit">
    <text evidence="18">Homotrimer.</text>
</comment>
<comment type="subcellular location">
    <subcellularLocation>
        <location evidence="1 18">Cytoplasm</location>
    </subcellularLocation>
</comment>
<keyword evidence="21" id="KW-1185">Reference proteome</keyword>
<dbReference type="GO" id="GO:0071555">
    <property type="term" value="P:cell wall organization"/>
    <property type="evidence" value="ECO:0007669"/>
    <property type="project" value="UniProtKB-KW"/>
</dbReference>
<evidence type="ECO:0000256" key="9">
    <source>
        <dbReference type="ARBA" id="ARBA00022842"/>
    </source>
</evidence>
<comment type="similarity">
    <text evidence="2 18">In the C-terminal section; belongs to the transferase hexapeptide repeat family.</text>
</comment>
<dbReference type="InterPro" id="IPR038009">
    <property type="entry name" value="GlmU_C_LbH"/>
</dbReference>
<keyword evidence="7 18" id="KW-0479">Metal-binding</keyword>
<comment type="similarity">
    <text evidence="3 18">In the N-terminal section; belongs to the N-acetylglucosamine-1-phosphate uridyltransferase family.</text>
</comment>
<comment type="function">
    <text evidence="17 18">Catalyzes the last two sequential reactions in the de novo biosynthetic pathway for UDP-N-acetylglucosamine (UDP-GlcNAc). The C-terminal domain catalyzes the transfer of acetyl group from acetyl coenzyme A to glucosamine-1-phosphate (GlcN-1-P) to produce N-acetylglucosamine-1-phosphate (GlcNAc-1-P), which is converted into UDP-GlcNAc by the transfer of uridine 5-monophosphate (from uridine 5-triphosphate), a reaction catalyzed by the N-terminal domain.</text>
</comment>
<evidence type="ECO:0000256" key="16">
    <source>
        <dbReference type="ARBA" id="ARBA00048493"/>
    </source>
</evidence>
<dbReference type="GO" id="GO:0003977">
    <property type="term" value="F:UDP-N-acetylglucosamine diphosphorylase activity"/>
    <property type="evidence" value="ECO:0007669"/>
    <property type="project" value="UniProtKB-UniRule"/>
</dbReference>
<evidence type="ECO:0000256" key="5">
    <source>
        <dbReference type="ARBA" id="ARBA00022679"/>
    </source>
</evidence>
<dbReference type="EC" id="2.7.7.23" evidence="18"/>
<dbReference type="GO" id="GO:0006048">
    <property type="term" value="P:UDP-N-acetylglucosamine biosynthetic process"/>
    <property type="evidence" value="ECO:0007669"/>
    <property type="project" value="UniProtKB-UniPathway"/>
</dbReference>
<protein>
    <recommendedName>
        <fullName evidence="18">Bifunctional protein GlmU</fullName>
    </recommendedName>
    <domain>
        <recommendedName>
            <fullName evidence="18">UDP-N-acetylglucosamine pyrophosphorylase</fullName>
            <ecNumber evidence="18">2.7.7.23</ecNumber>
        </recommendedName>
        <alternativeName>
            <fullName evidence="18">N-acetylglucosamine-1-phosphate uridyltransferase</fullName>
        </alternativeName>
    </domain>
    <domain>
        <recommendedName>
            <fullName evidence="18">Glucosamine-1-phosphate N-acetyltransferase</fullName>
            <ecNumber evidence="18">2.3.1.157</ecNumber>
        </recommendedName>
    </domain>
</protein>
<evidence type="ECO:0000256" key="4">
    <source>
        <dbReference type="ARBA" id="ARBA00022490"/>
    </source>
</evidence>
<dbReference type="CDD" id="cd02540">
    <property type="entry name" value="GT2_GlmU_N_bac"/>
    <property type="match status" value="1"/>
</dbReference>
<keyword evidence="14 18" id="KW-0961">Cell wall biogenesis/degradation</keyword>
<evidence type="ECO:0000256" key="1">
    <source>
        <dbReference type="ARBA" id="ARBA00004496"/>
    </source>
</evidence>
<evidence type="ECO:0000256" key="12">
    <source>
        <dbReference type="ARBA" id="ARBA00023268"/>
    </source>
</evidence>
<dbReference type="HAMAP" id="MF_01631">
    <property type="entry name" value="GlmU"/>
    <property type="match status" value="1"/>
</dbReference>
<keyword evidence="4 18" id="KW-0963">Cytoplasm</keyword>
<feature type="binding site" evidence="18">
    <location>
        <position position="451"/>
    </location>
    <ligand>
        <name>acetyl-CoA</name>
        <dbReference type="ChEBI" id="CHEBI:57288"/>
    </ligand>
</feature>
<keyword evidence="5 18" id="KW-0808">Transferase</keyword>
<dbReference type="CDD" id="cd03353">
    <property type="entry name" value="LbH_GlmU_C"/>
    <property type="match status" value="1"/>
</dbReference>
<dbReference type="OrthoDB" id="9775031at2"/>
<dbReference type="InterPro" id="IPR025877">
    <property type="entry name" value="MobA-like_NTP_Trfase"/>
</dbReference>
<dbReference type="NCBIfam" id="TIGR01173">
    <property type="entry name" value="glmU"/>
    <property type="match status" value="1"/>
</dbReference>
<keyword evidence="11 18" id="KW-0573">Peptidoglycan synthesis</keyword>
<feature type="active site" description="Proton acceptor" evidence="18">
    <location>
        <position position="374"/>
    </location>
</feature>
<evidence type="ECO:0000256" key="13">
    <source>
        <dbReference type="ARBA" id="ARBA00023315"/>
    </source>
</evidence>
<evidence type="ECO:0000256" key="15">
    <source>
        <dbReference type="ARBA" id="ARBA00048247"/>
    </source>
</evidence>
<dbReference type="GO" id="GO:0008360">
    <property type="term" value="P:regulation of cell shape"/>
    <property type="evidence" value="ECO:0007669"/>
    <property type="project" value="UniProtKB-KW"/>
</dbReference>
<evidence type="ECO:0000256" key="6">
    <source>
        <dbReference type="ARBA" id="ARBA00022695"/>
    </source>
</evidence>
<feature type="binding site" evidence="18">
    <location>
        <position position="434"/>
    </location>
    <ligand>
        <name>acetyl-CoA</name>
        <dbReference type="ChEBI" id="CHEBI:57288"/>
    </ligand>
</feature>
<dbReference type="InterPro" id="IPR050065">
    <property type="entry name" value="GlmU-like"/>
</dbReference>
<dbReference type="EMBL" id="RSED01000013">
    <property type="protein sequence ID" value="RRS03311.1"/>
    <property type="molecule type" value="Genomic_DNA"/>
</dbReference>
<dbReference type="PANTHER" id="PTHR43584">
    <property type="entry name" value="NUCLEOTIDYL TRANSFERASE"/>
    <property type="match status" value="1"/>
</dbReference>
<dbReference type="PANTHER" id="PTHR43584:SF3">
    <property type="entry name" value="BIFUNCTIONAL PROTEIN GLMU"/>
    <property type="match status" value="1"/>
</dbReference>
<keyword evidence="13 18" id="KW-0012">Acyltransferase</keyword>
<dbReference type="RefSeq" id="WP_125244403.1">
    <property type="nucleotide sequence ID" value="NZ_RSED01000013.1"/>
</dbReference>
<dbReference type="Pfam" id="PF00132">
    <property type="entry name" value="Hexapep"/>
    <property type="match status" value="2"/>
</dbReference>
<feature type="binding site" evidence="18">
    <location>
        <position position="234"/>
    </location>
    <ligand>
        <name>Mg(2+)</name>
        <dbReference type="ChEBI" id="CHEBI:18420"/>
    </ligand>
</feature>
<feature type="binding site" evidence="18">
    <location>
        <begin position="82"/>
        <end position="83"/>
    </location>
    <ligand>
        <name>UDP-N-acetyl-alpha-D-glucosamine</name>
        <dbReference type="ChEBI" id="CHEBI:57705"/>
    </ligand>
</feature>
<evidence type="ECO:0000256" key="11">
    <source>
        <dbReference type="ARBA" id="ARBA00022984"/>
    </source>
</evidence>
<evidence type="ECO:0000313" key="20">
    <source>
        <dbReference type="EMBL" id="RRS03311.1"/>
    </source>
</evidence>
<dbReference type="GO" id="GO:0016020">
    <property type="term" value="C:membrane"/>
    <property type="evidence" value="ECO:0007669"/>
    <property type="project" value="GOC"/>
</dbReference>
<feature type="binding site" evidence="18">
    <location>
        <position position="141"/>
    </location>
    <ligand>
        <name>UDP-N-acetyl-alpha-D-glucosamine</name>
        <dbReference type="ChEBI" id="CHEBI:57705"/>
    </ligand>
</feature>
<comment type="catalytic activity">
    <reaction evidence="16 18">
        <text>N-acetyl-alpha-D-glucosamine 1-phosphate + UTP + H(+) = UDP-N-acetyl-alpha-D-glucosamine + diphosphate</text>
        <dbReference type="Rhea" id="RHEA:13509"/>
        <dbReference type="ChEBI" id="CHEBI:15378"/>
        <dbReference type="ChEBI" id="CHEBI:33019"/>
        <dbReference type="ChEBI" id="CHEBI:46398"/>
        <dbReference type="ChEBI" id="CHEBI:57705"/>
        <dbReference type="ChEBI" id="CHEBI:57776"/>
        <dbReference type="EC" id="2.7.7.23"/>
    </reaction>
</comment>
<keyword evidence="8 18" id="KW-0677">Repeat</keyword>
<keyword evidence="9 18" id="KW-0460">Magnesium</keyword>
<comment type="cofactor">
    <cofactor evidence="18">
        <name>Mg(2+)</name>
        <dbReference type="ChEBI" id="CHEBI:18420"/>
    </cofactor>
    <text evidence="18">Binds 1 Mg(2+) ion per subunit.</text>
</comment>
<dbReference type="Proteomes" id="UP000269265">
    <property type="component" value="Unassembled WGS sequence"/>
</dbReference>
<feature type="binding site" evidence="18">
    <location>
        <position position="388"/>
    </location>
    <ligand>
        <name>UDP-N-acetyl-alpha-D-glucosamine</name>
        <dbReference type="ChEBI" id="CHEBI:57705"/>
    </ligand>
</feature>
<evidence type="ECO:0000259" key="19">
    <source>
        <dbReference type="Pfam" id="PF12804"/>
    </source>
</evidence>
<dbReference type="InterPro" id="IPR011004">
    <property type="entry name" value="Trimer_LpxA-like_sf"/>
</dbReference>
<feature type="binding site" evidence="18">
    <location>
        <position position="377"/>
    </location>
    <ligand>
        <name>UDP-N-acetyl-alpha-D-glucosamine</name>
        <dbReference type="ChEBI" id="CHEBI:57705"/>
    </ligand>
</feature>
<dbReference type="Gene3D" id="2.160.10.10">
    <property type="entry name" value="Hexapeptide repeat proteins"/>
    <property type="match status" value="1"/>
</dbReference>
<feature type="region of interest" description="N-acetyltransferase" evidence="18">
    <location>
        <begin position="258"/>
        <end position="468"/>
    </location>
</feature>
<feature type="binding site" evidence="18">
    <location>
        <position position="106"/>
    </location>
    <ligand>
        <name>Mg(2+)</name>
        <dbReference type="ChEBI" id="CHEBI:18420"/>
    </ligand>
</feature>
<proteinExistence type="inferred from homology"/>
<evidence type="ECO:0000256" key="2">
    <source>
        <dbReference type="ARBA" id="ARBA00007707"/>
    </source>
</evidence>
<feature type="binding site" evidence="18">
    <location>
        <position position="391"/>
    </location>
    <ligand>
        <name>acetyl-CoA</name>
        <dbReference type="ChEBI" id="CHEBI:57288"/>
    </ligand>
</feature>
<keyword evidence="10 18" id="KW-0133">Cell shape</keyword>
<accession>A0A3R8S0N1</accession>
<feature type="binding site" evidence="18">
    <location>
        <position position="161"/>
    </location>
    <ligand>
        <name>UDP-N-acetyl-alpha-D-glucosamine</name>
        <dbReference type="ChEBI" id="CHEBI:57705"/>
    </ligand>
</feature>
<comment type="pathway">
    <text evidence="18">Nucleotide-sugar biosynthesis; UDP-N-acetyl-alpha-D-glucosamine biosynthesis; UDP-N-acetyl-alpha-D-glucosamine from N-acetyl-alpha-D-glucosamine 1-phosphate: step 1/1.</text>
</comment>
<dbReference type="GO" id="GO:0000902">
    <property type="term" value="P:cell morphogenesis"/>
    <property type="evidence" value="ECO:0007669"/>
    <property type="project" value="UniProtKB-UniRule"/>
</dbReference>
<evidence type="ECO:0000256" key="3">
    <source>
        <dbReference type="ARBA" id="ARBA00007947"/>
    </source>
</evidence>
<dbReference type="EC" id="2.3.1.157" evidence="18"/>
<feature type="region of interest" description="Pyrophosphorylase" evidence="18">
    <location>
        <begin position="1"/>
        <end position="236"/>
    </location>
</feature>
<feature type="binding site" evidence="18">
    <location>
        <begin position="397"/>
        <end position="398"/>
    </location>
    <ligand>
        <name>acetyl-CoA</name>
        <dbReference type="ChEBI" id="CHEBI:57288"/>
    </ligand>
</feature>
<feature type="binding site" evidence="18">
    <location>
        <position position="22"/>
    </location>
    <ligand>
        <name>UDP-N-acetyl-alpha-D-glucosamine</name>
        <dbReference type="ChEBI" id="CHEBI:57705"/>
    </ligand>
</feature>
<dbReference type="GO" id="GO:0000287">
    <property type="term" value="F:magnesium ion binding"/>
    <property type="evidence" value="ECO:0007669"/>
    <property type="project" value="UniProtKB-UniRule"/>
</dbReference>
<comment type="caution">
    <text evidence="20">The sequence shown here is derived from an EMBL/GenBank/DDBJ whole genome shotgun (WGS) entry which is preliminary data.</text>
</comment>